<accession>X0U585</accession>
<feature type="region of interest" description="Disordered" evidence="1">
    <location>
        <begin position="70"/>
        <end position="94"/>
    </location>
</feature>
<name>X0U585_9ZZZZ</name>
<reference evidence="2" key="1">
    <citation type="journal article" date="2014" name="Front. Microbiol.">
        <title>High frequency of phylogenetically diverse reductive dehalogenase-homologous genes in deep subseafloor sedimentary metagenomes.</title>
        <authorList>
            <person name="Kawai M."/>
            <person name="Futagami T."/>
            <person name="Toyoda A."/>
            <person name="Takaki Y."/>
            <person name="Nishi S."/>
            <person name="Hori S."/>
            <person name="Arai W."/>
            <person name="Tsubouchi T."/>
            <person name="Morono Y."/>
            <person name="Uchiyama I."/>
            <person name="Ito T."/>
            <person name="Fujiyama A."/>
            <person name="Inagaki F."/>
            <person name="Takami H."/>
        </authorList>
    </citation>
    <scope>NUCLEOTIDE SEQUENCE</scope>
    <source>
        <strain evidence="2">Expedition CK06-06</strain>
    </source>
</reference>
<proteinExistence type="predicted"/>
<evidence type="ECO:0000313" key="2">
    <source>
        <dbReference type="EMBL" id="GAF83660.1"/>
    </source>
</evidence>
<feature type="compositionally biased region" description="Polar residues" evidence="1">
    <location>
        <begin position="70"/>
        <end position="80"/>
    </location>
</feature>
<evidence type="ECO:0000256" key="1">
    <source>
        <dbReference type="SAM" id="MobiDB-lite"/>
    </source>
</evidence>
<sequence length="94" mass="10173">MIKTWKDVIGLVLAVGFFLGLATIGWQCKVEEQQIAATLQLEKACFNCSKRAEEKLGHCVDMLEQLKQPGQDSKPANEQGTVAPVGVGVMGNAR</sequence>
<comment type="caution">
    <text evidence="2">The sequence shown here is derived from an EMBL/GenBank/DDBJ whole genome shotgun (WGS) entry which is preliminary data.</text>
</comment>
<gene>
    <name evidence="2" type="ORF">S01H1_12000</name>
</gene>
<dbReference type="EMBL" id="BARS01006138">
    <property type="protein sequence ID" value="GAF83660.1"/>
    <property type="molecule type" value="Genomic_DNA"/>
</dbReference>
<protein>
    <submittedName>
        <fullName evidence="2">Uncharacterized protein</fullName>
    </submittedName>
</protein>
<dbReference type="AlphaFoldDB" id="X0U585"/>
<organism evidence="2">
    <name type="scientific">marine sediment metagenome</name>
    <dbReference type="NCBI Taxonomy" id="412755"/>
    <lineage>
        <taxon>unclassified sequences</taxon>
        <taxon>metagenomes</taxon>
        <taxon>ecological metagenomes</taxon>
    </lineage>
</organism>